<dbReference type="AlphaFoldDB" id="A0A4Y2HTM6"/>
<organism evidence="1 2">
    <name type="scientific">Araneus ventricosus</name>
    <name type="common">Orbweaver spider</name>
    <name type="synonym">Epeira ventricosa</name>
    <dbReference type="NCBI Taxonomy" id="182803"/>
    <lineage>
        <taxon>Eukaryota</taxon>
        <taxon>Metazoa</taxon>
        <taxon>Ecdysozoa</taxon>
        <taxon>Arthropoda</taxon>
        <taxon>Chelicerata</taxon>
        <taxon>Arachnida</taxon>
        <taxon>Araneae</taxon>
        <taxon>Araneomorphae</taxon>
        <taxon>Entelegynae</taxon>
        <taxon>Araneoidea</taxon>
        <taxon>Araneidae</taxon>
        <taxon>Araneus</taxon>
    </lineage>
</organism>
<protein>
    <submittedName>
        <fullName evidence="1">Uncharacterized protein</fullName>
    </submittedName>
</protein>
<accession>A0A4Y2HTM6</accession>
<comment type="caution">
    <text evidence="1">The sequence shown here is derived from an EMBL/GenBank/DDBJ whole genome shotgun (WGS) entry which is preliminary data.</text>
</comment>
<reference evidence="1 2" key="1">
    <citation type="journal article" date="2019" name="Sci. Rep.">
        <title>Orb-weaving spider Araneus ventricosus genome elucidates the spidroin gene catalogue.</title>
        <authorList>
            <person name="Kono N."/>
            <person name="Nakamura H."/>
            <person name="Ohtoshi R."/>
            <person name="Moran D.A.P."/>
            <person name="Shinohara A."/>
            <person name="Yoshida Y."/>
            <person name="Fujiwara M."/>
            <person name="Mori M."/>
            <person name="Tomita M."/>
            <person name="Arakawa K."/>
        </authorList>
    </citation>
    <scope>NUCLEOTIDE SEQUENCE [LARGE SCALE GENOMIC DNA]</scope>
</reference>
<evidence type="ECO:0000313" key="1">
    <source>
        <dbReference type="EMBL" id="GBM68794.1"/>
    </source>
</evidence>
<proteinExistence type="predicted"/>
<name>A0A4Y2HTM6_ARAVE</name>
<dbReference type="EMBL" id="BGPR01002162">
    <property type="protein sequence ID" value="GBM68794.1"/>
    <property type="molecule type" value="Genomic_DNA"/>
</dbReference>
<evidence type="ECO:0000313" key="2">
    <source>
        <dbReference type="Proteomes" id="UP000499080"/>
    </source>
</evidence>
<keyword evidence="2" id="KW-1185">Reference proteome</keyword>
<dbReference type="Proteomes" id="UP000499080">
    <property type="component" value="Unassembled WGS sequence"/>
</dbReference>
<gene>
    <name evidence="1" type="ORF">AVEN_112864_1</name>
</gene>
<sequence>MEKGKLSVRRSVVCSSREGESPDLNVQQLTARVGQDKELSVYAVLRCGSIVDSPISERLFCLTSSVNNSPSSSSLFNSANKRTCYFKLGDWYYFKTITLIYTT</sequence>